<organism evidence="1">
    <name type="scientific">Aspergillus niger</name>
    <dbReference type="NCBI Taxonomy" id="5061"/>
    <lineage>
        <taxon>Eukaryota</taxon>
        <taxon>Fungi</taxon>
        <taxon>Dikarya</taxon>
        <taxon>Ascomycota</taxon>
        <taxon>Pezizomycotina</taxon>
        <taxon>Eurotiomycetes</taxon>
        <taxon>Eurotiomycetidae</taxon>
        <taxon>Eurotiales</taxon>
        <taxon>Aspergillaceae</taxon>
        <taxon>Aspergillus</taxon>
        <taxon>Aspergillus subgen. Circumdati</taxon>
    </lineage>
</organism>
<gene>
    <name evidence="1" type="ORF">An13g03510</name>
</gene>
<evidence type="ECO:0000313" key="1">
    <source>
        <dbReference type="RefSeq" id="XP_059602181.1"/>
    </source>
</evidence>
<accession>A0AAJ8E0H7</accession>
<proteinExistence type="predicted"/>
<dbReference type="AlphaFoldDB" id="A0AAJ8E0H7"/>
<dbReference type="VEuPathDB" id="FungiDB:An13g03510"/>
<dbReference type="GeneID" id="84592882"/>
<reference evidence="1" key="2">
    <citation type="submission" date="2025-08" db="UniProtKB">
        <authorList>
            <consortium name="RefSeq"/>
        </authorList>
    </citation>
    <scope>IDENTIFICATION</scope>
</reference>
<sequence>MYCAFIDCMSYNKAEIRGCRKGEVDATWPVCEGPGTGVPSSLRSTVPGREVSCTSMGISRIVLSKFLATLSCKRVAFYKFPAKVLAAGRENNRRVFQETHCPHRLLRDALNLGRSRVPRSPPTNPDA</sequence>
<reference evidence="1" key="1">
    <citation type="submission" date="2025-02" db="EMBL/GenBank/DDBJ databases">
        <authorList>
            <consortium name="NCBI Genome Project"/>
        </authorList>
    </citation>
    <scope>NUCLEOTIDE SEQUENCE</scope>
</reference>
<dbReference type="RefSeq" id="XP_059602181.1">
    <property type="nucleotide sequence ID" value="XM_059743962.1"/>
</dbReference>
<dbReference type="KEGG" id="ang:An13g03510"/>
<protein>
    <submittedName>
        <fullName evidence="1">Uncharacterized protein</fullName>
    </submittedName>
</protein>
<name>A0AAJ8E0H7_ASPNG</name>